<dbReference type="EMBL" id="AAIQMM010000037">
    <property type="protein sequence ID" value="ECH0896924.1"/>
    <property type="molecule type" value="Genomic_DNA"/>
</dbReference>
<accession>A0A5I0MRK4</accession>
<dbReference type="AlphaFoldDB" id="A0A5I0MRK4"/>
<proteinExistence type="predicted"/>
<organism evidence="1">
    <name type="scientific">Salmonella enterica subsp. enterica serovar Glostrup</name>
    <dbReference type="NCBI Taxonomy" id="1151180"/>
    <lineage>
        <taxon>Bacteria</taxon>
        <taxon>Pseudomonadati</taxon>
        <taxon>Pseudomonadota</taxon>
        <taxon>Gammaproteobacteria</taxon>
        <taxon>Enterobacterales</taxon>
        <taxon>Enterobacteriaceae</taxon>
        <taxon>Salmonella</taxon>
    </lineage>
</organism>
<name>A0A5I0MRK4_SALET</name>
<gene>
    <name evidence="1" type="ORF">FPD99_23540</name>
</gene>
<evidence type="ECO:0000313" key="1">
    <source>
        <dbReference type="EMBL" id="ECH0896924.1"/>
    </source>
</evidence>
<reference evidence="1" key="1">
    <citation type="submission" date="2019-07" db="EMBL/GenBank/DDBJ databases">
        <authorList>
            <person name="Ashton P.M."/>
            <person name="Dallman T."/>
            <person name="Nair S."/>
            <person name="De Pinna E."/>
            <person name="Peters T."/>
            <person name="Grant K."/>
        </authorList>
    </citation>
    <scope>NUCLEOTIDE SEQUENCE</scope>
    <source>
        <strain evidence="1">773673</strain>
    </source>
</reference>
<comment type="caution">
    <text evidence="1">The sequence shown here is derived from an EMBL/GenBank/DDBJ whole genome shotgun (WGS) entry which is preliminary data.</text>
</comment>
<protein>
    <submittedName>
        <fullName evidence="1">Uncharacterized protein</fullName>
    </submittedName>
</protein>
<sequence length="85" mass="10365">MNIADIEKKTLEYIRECYFIWIERHDVPFDASPRTPREEFIIGHHIRKVRNLKSWFLRNGLSIPNYSEGRYPDVEYVQEVIKRLK</sequence>